<reference evidence="1" key="1">
    <citation type="submission" date="2022-04" db="EMBL/GenBank/DDBJ databases">
        <title>Genome of the entomopathogenic fungus Entomophthora muscae.</title>
        <authorList>
            <person name="Elya C."/>
            <person name="Lovett B.R."/>
            <person name="Lee E."/>
            <person name="Macias A.M."/>
            <person name="Hajek A.E."/>
            <person name="De Bivort B.L."/>
            <person name="Kasson M.T."/>
            <person name="De Fine Licht H.H."/>
            <person name="Stajich J.E."/>
        </authorList>
    </citation>
    <scope>NUCLEOTIDE SEQUENCE</scope>
    <source>
        <strain evidence="1">Berkeley</strain>
    </source>
</reference>
<evidence type="ECO:0000313" key="2">
    <source>
        <dbReference type="Proteomes" id="UP001165960"/>
    </source>
</evidence>
<dbReference type="EMBL" id="QTSX02003076">
    <property type="protein sequence ID" value="KAJ9071969.1"/>
    <property type="molecule type" value="Genomic_DNA"/>
</dbReference>
<keyword evidence="2" id="KW-1185">Reference proteome</keyword>
<evidence type="ECO:0000313" key="1">
    <source>
        <dbReference type="EMBL" id="KAJ9071969.1"/>
    </source>
</evidence>
<organism evidence="1 2">
    <name type="scientific">Entomophthora muscae</name>
    <dbReference type="NCBI Taxonomy" id="34485"/>
    <lineage>
        <taxon>Eukaryota</taxon>
        <taxon>Fungi</taxon>
        <taxon>Fungi incertae sedis</taxon>
        <taxon>Zoopagomycota</taxon>
        <taxon>Entomophthoromycotina</taxon>
        <taxon>Entomophthoromycetes</taxon>
        <taxon>Entomophthorales</taxon>
        <taxon>Entomophthoraceae</taxon>
        <taxon>Entomophthora</taxon>
    </lineage>
</organism>
<dbReference type="Proteomes" id="UP001165960">
    <property type="component" value="Unassembled WGS sequence"/>
</dbReference>
<proteinExistence type="predicted"/>
<comment type="caution">
    <text evidence="1">The sequence shown here is derived from an EMBL/GenBank/DDBJ whole genome shotgun (WGS) entry which is preliminary data.</text>
</comment>
<accession>A0ACC2TBK9</accession>
<gene>
    <name evidence="1" type="ORF">DSO57_1032029</name>
</gene>
<name>A0ACC2TBK9_9FUNG</name>
<protein>
    <submittedName>
        <fullName evidence="1">Uncharacterized protein</fullName>
    </submittedName>
</protein>
<sequence length="116" mass="12457">MLCTLYSITLHHYGQELTNLDLHSADHTSPTPLTDQVSVSSSLNLENNNLVPLQAPGMPAPVPTCTPWLLTSLVLMGLNVYFPQFPLCPLFGPPSEQLSHCSTGRHPGGGAQRVAP</sequence>